<evidence type="ECO:0000313" key="2">
    <source>
        <dbReference type="EMBL" id="CAG8456784.1"/>
    </source>
</evidence>
<dbReference type="AlphaFoldDB" id="A0A9N8VNF3"/>
<evidence type="ECO:0000256" key="1">
    <source>
        <dbReference type="SAM" id="Phobius"/>
    </source>
</evidence>
<gene>
    <name evidence="2" type="ORF">FCALED_LOCUS1540</name>
</gene>
<keyword evidence="1" id="KW-0472">Membrane</keyword>
<keyword evidence="1" id="KW-1133">Transmembrane helix</keyword>
<dbReference type="Proteomes" id="UP000789570">
    <property type="component" value="Unassembled WGS sequence"/>
</dbReference>
<protein>
    <submittedName>
        <fullName evidence="2">817_t:CDS:1</fullName>
    </submittedName>
</protein>
<dbReference type="OrthoDB" id="2444770at2759"/>
<organism evidence="2 3">
    <name type="scientific">Funneliformis caledonium</name>
    <dbReference type="NCBI Taxonomy" id="1117310"/>
    <lineage>
        <taxon>Eukaryota</taxon>
        <taxon>Fungi</taxon>
        <taxon>Fungi incertae sedis</taxon>
        <taxon>Mucoromycota</taxon>
        <taxon>Glomeromycotina</taxon>
        <taxon>Glomeromycetes</taxon>
        <taxon>Glomerales</taxon>
        <taxon>Glomeraceae</taxon>
        <taxon>Funneliformis</taxon>
    </lineage>
</organism>
<feature type="transmembrane region" description="Helical" evidence="1">
    <location>
        <begin position="29"/>
        <end position="53"/>
    </location>
</feature>
<accession>A0A9N8VNF3</accession>
<sequence>MIYSYTSHYKRSSSSHLHVKREVAASNNALIVMAILLTVVVILLLLILVFIILNQRRKVKNRISDSKLRPLQLVITKEISHLKNNQSKKESQFRMDGSLSVPVALAKPTREYPSGEARPLILSSTDLKV</sequence>
<evidence type="ECO:0000313" key="3">
    <source>
        <dbReference type="Proteomes" id="UP000789570"/>
    </source>
</evidence>
<dbReference type="EMBL" id="CAJVPQ010000203">
    <property type="protein sequence ID" value="CAG8456784.1"/>
    <property type="molecule type" value="Genomic_DNA"/>
</dbReference>
<keyword evidence="3" id="KW-1185">Reference proteome</keyword>
<reference evidence="2" key="1">
    <citation type="submission" date="2021-06" db="EMBL/GenBank/DDBJ databases">
        <authorList>
            <person name="Kallberg Y."/>
            <person name="Tangrot J."/>
            <person name="Rosling A."/>
        </authorList>
    </citation>
    <scope>NUCLEOTIDE SEQUENCE</scope>
    <source>
        <strain evidence="2">UK204</strain>
    </source>
</reference>
<name>A0A9N8VNF3_9GLOM</name>
<proteinExistence type="predicted"/>
<comment type="caution">
    <text evidence="2">The sequence shown here is derived from an EMBL/GenBank/DDBJ whole genome shotgun (WGS) entry which is preliminary data.</text>
</comment>
<keyword evidence="1" id="KW-0812">Transmembrane</keyword>